<feature type="domain" description="HTH tetR-type" evidence="3">
    <location>
        <begin position="17"/>
        <end position="77"/>
    </location>
</feature>
<dbReference type="EMBL" id="CP141261">
    <property type="protein sequence ID" value="WRL65269.1"/>
    <property type="molecule type" value="Genomic_DNA"/>
</dbReference>
<sequence length="204" mass="22177">MTEQRVYAGMSAEERTTRRREQFLAAGLEVFADRGWAASTVADVCRTAALSPRYFYELFGGREDLFLAVTGRIAEQVETTVRTAVAAPAADPQARARAVLGALAEYFTADPRTVRVALMESLATEQFRARRRRLLESFSGLAARLMRSLWPDAGAAPGLEVRAIALTGGLVELLIAYASAPMTRAPIDDVLDHLTALYAAAARL</sequence>
<organism evidence="4 5">
    <name type="scientific">Blastococcus brunescens</name>
    <dbReference type="NCBI Taxonomy" id="1564165"/>
    <lineage>
        <taxon>Bacteria</taxon>
        <taxon>Bacillati</taxon>
        <taxon>Actinomycetota</taxon>
        <taxon>Actinomycetes</taxon>
        <taxon>Geodermatophilales</taxon>
        <taxon>Geodermatophilaceae</taxon>
        <taxon>Blastococcus</taxon>
    </lineage>
</organism>
<gene>
    <name evidence="4" type="ORF">U6N30_06310</name>
</gene>
<dbReference type="InterPro" id="IPR001647">
    <property type="entry name" value="HTH_TetR"/>
</dbReference>
<dbReference type="InterPro" id="IPR009057">
    <property type="entry name" value="Homeodomain-like_sf"/>
</dbReference>
<evidence type="ECO:0000313" key="4">
    <source>
        <dbReference type="EMBL" id="WRL65269.1"/>
    </source>
</evidence>
<proteinExistence type="predicted"/>
<keyword evidence="5" id="KW-1185">Reference proteome</keyword>
<reference evidence="4 5" key="1">
    <citation type="submission" date="2023-12" db="EMBL/GenBank/DDBJ databases">
        <title>Blastococcus brunescens sp. nov., an actonobacterium isolated from sandstone collected in sahara desert.</title>
        <authorList>
            <person name="Gtari M."/>
            <person name="Ghodhbane F."/>
        </authorList>
    </citation>
    <scope>NUCLEOTIDE SEQUENCE [LARGE SCALE GENOMIC DNA]</scope>
    <source>
        <strain evidence="4 5">BMG 8361</strain>
    </source>
</reference>
<dbReference type="PROSITE" id="PS50977">
    <property type="entry name" value="HTH_TETR_2"/>
    <property type="match status" value="1"/>
</dbReference>
<protein>
    <submittedName>
        <fullName evidence="4">TetR family transcriptional regulator</fullName>
    </submittedName>
</protein>
<dbReference type="InterPro" id="IPR050109">
    <property type="entry name" value="HTH-type_TetR-like_transc_reg"/>
</dbReference>
<name>A0ABZ1B7A0_9ACTN</name>
<accession>A0ABZ1B7A0</accession>
<evidence type="ECO:0000256" key="2">
    <source>
        <dbReference type="PROSITE-ProRule" id="PRU00335"/>
    </source>
</evidence>
<dbReference type="RefSeq" id="WP_324276593.1">
    <property type="nucleotide sequence ID" value="NZ_CP141261.1"/>
</dbReference>
<dbReference type="PANTHER" id="PTHR30055">
    <property type="entry name" value="HTH-TYPE TRANSCRIPTIONAL REGULATOR RUTR"/>
    <property type="match status" value="1"/>
</dbReference>
<dbReference type="Pfam" id="PF00440">
    <property type="entry name" value="TetR_N"/>
    <property type="match status" value="1"/>
</dbReference>
<dbReference type="Proteomes" id="UP001324287">
    <property type="component" value="Chromosome"/>
</dbReference>
<evidence type="ECO:0000256" key="1">
    <source>
        <dbReference type="ARBA" id="ARBA00023125"/>
    </source>
</evidence>
<dbReference type="Gene3D" id="1.10.357.10">
    <property type="entry name" value="Tetracycline Repressor, domain 2"/>
    <property type="match status" value="1"/>
</dbReference>
<keyword evidence="1 2" id="KW-0238">DNA-binding</keyword>
<dbReference type="SUPFAM" id="SSF46689">
    <property type="entry name" value="Homeodomain-like"/>
    <property type="match status" value="1"/>
</dbReference>
<evidence type="ECO:0000313" key="5">
    <source>
        <dbReference type="Proteomes" id="UP001324287"/>
    </source>
</evidence>
<dbReference type="PANTHER" id="PTHR30055:SF226">
    <property type="entry name" value="HTH-TYPE TRANSCRIPTIONAL REGULATOR PKSA"/>
    <property type="match status" value="1"/>
</dbReference>
<evidence type="ECO:0000259" key="3">
    <source>
        <dbReference type="PROSITE" id="PS50977"/>
    </source>
</evidence>
<feature type="DNA-binding region" description="H-T-H motif" evidence="2">
    <location>
        <begin position="40"/>
        <end position="59"/>
    </location>
</feature>